<comment type="caution">
    <text evidence="1">The sequence shown here is derived from an EMBL/GenBank/DDBJ whole genome shotgun (WGS) entry which is preliminary data.</text>
</comment>
<dbReference type="EMBL" id="CM045767">
    <property type="protein sequence ID" value="KAI7997332.1"/>
    <property type="molecule type" value="Genomic_DNA"/>
</dbReference>
<accession>A0ACC0G877</accession>
<protein>
    <submittedName>
        <fullName evidence="1">Uncharacterized protein</fullName>
    </submittedName>
</protein>
<organism evidence="1 2">
    <name type="scientific">Camellia lanceoleosa</name>
    <dbReference type="NCBI Taxonomy" id="1840588"/>
    <lineage>
        <taxon>Eukaryota</taxon>
        <taxon>Viridiplantae</taxon>
        <taxon>Streptophyta</taxon>
        <taxon>Embryophyta</taxon>
        <taxon>Tracheophyta</taxon>
        <taxon>Spermatophyta</taxon>
        <taxon>Magnoliopsida</taxon>
        <taxon>eudicotyledons</taxon>
        <taxon>Gunneridae</taxon>
        <taxon>Pentapetalae</taxon>
        <taxon>asterids</taxon>
        <taxon>Ericales</taxon>
        <taxon>Theaceae</taxon>
        <taxon>Camellia</taxon>
    </lineage>
</organism>
<name>A0ACC0G877_9ERIC</name>
<reference evidence="1 2" key="1">
    <citation type="journal article" date="2022" name="Plant J.">
        <title>Chromosome-level genome of Camellia lanceoleosa provides a valuable resource for understanding genome evolution and self-incompatibility.</title>
        <authorList>
            <person name="Gong W."/>
            <person name="Xiao S."/>
            <person name="Wang L."/>
            <person name="Liao Z."/>
            <person name="Chang Y."/>
            <person name="Mo W."/>
            <person name="Hu G."/>
            <person name="Li W."/>
            <person name="Zhao G."/>
            <person name="Zhu H."/>
            <person name="Hu X."/>
            <person name="Ji K."/>
            <person name="Xiang X."/>
            <person name="Song Q."/>
            <person name="Yuan D."/>
            <person name="Jin S."/>
            <person name="Zhang L."/>
        </authorList>
    </citation>
    <scope>NUCLEOTIDE SEQUENCE [LARGE SCALE GENOMIC DNA]</scope>
    <source>
        <strain evidence="1">SQ_2022a</strain>
    </source>
</reference>
<dbReference type="Proteomes" id="UP001060215">
    <property type="component" value="Chromosome 10"/>
</dbReference>
<sequence>MFYIKTIGIYFSLKIFLELLYNIYRGIAKKRCLVV</sequence>
<gene>
    <name evidence="1" type="ORF">LOK49_LG10G01624</name>
</gene>
<keyword evidence="2" id="KW-1185">Reference proteome</keyword>
<proteinExistence type="predicted"/>
<evidence type="ECO:0000313" key="2">
    <source>
        <dbReference type="Proteomes" id="UP001060215"/>
    </source>
</evidence>
<evidence type="ECO:0000313" key="1">
    <source>
        <dbReference type="EMBL" id="KAI7997332.1"/>
    </source>
</evidence>